<evidence type="ECO:0000313" key="1">
    <source>
        <dbReference type="EMBL" id="KKO72547.1"/>
    </source>
</evidence>
<dbReference type="Proteomes" id="UP000078084">
    <property type="component" value="Unassembled WGS sequence"/>
</dbReference>
<dbReference type="STRING" id="206506.AAV32_05775"/>
<keyword evidence="2" id="KW-1185">Reference proteome</keyword>
<dbReference type="EMBL" id="LBNE01000002">
    <property type="protein sequence ID" value="KKO72547.1"/>
    <property type="molecule type" value="Genomic_DNA"/>
</dbReference>
<organism evidence="1 2">
    <name type="scientific">Kerstersia gyiorum</name>
    <dbReference type="NCBI Taxonomy" id="206506"/>
    <lineage>
        <taxon>Bacteria</taxon>
        <taxon>Pseudomonadati</taxon>
        <taxon>Pseudomonadota</taxon>
        <taxon>Betaproteobacteria</taxon>
        <taxon>Burkholderiales</taxon>
        <taxon>Alcaligenaceae</taxon>
        <taxon>Kerstersia</taxon>
    </lineage>
</organism>
<reference evidence="1 2" key="1">
    <citation type="submission" date="2015-04" db="EMBL/GenBank/DDBJ databases">
        <title>Genome sequence of Kerstersia gyiorum CG1.</title>
        <authorList>
            <person name="Greninger A.L."/>
            <person name="Kozyreva V."/>
            <person name="Chaturvedi V."/>
        </authorList>
    </citation>
    <scope>NUCLEOTIDE SEQUENCE [LARGE SCALE GENOMIC DNA]</scope>
    <source>
        <strain evidence="1 2">CG1</strain>
    </source>
</reference>
<protein>
    <submittedName>
        <fullName evidence="1">Uncharacterized protein</fullName>
    </submittedName>
</protein>
<name>A0A171KUI0_9BURK</name>
<proteinExistence type="predicted"/>
<comment type="caution">
    <text evidence="1">The sequence shown here is derived from an EMBL/GenBank/DDBJ whole genome shotgun (WGS) entry which is preliminary data.</text>
</comment>
<dbReference type="AlphaFoldDB" id="A0A171KUI0"/>
<accession>A0A171KUI0</accession>
<gene>
    <name evidence="1" type="ORF">AAV32_05775</name>
</gene>
<evidence type="ECO:0000313" key="2">
    <source>
        <dbReference type="Proteomes" id="UP000078084"/>
    </source>
</evidence>
<sequence length="99" mass="11073">MDGSRQMDNRQAVGSRPYARQRLGVIQIGSQAVGQTAAEAFGKAWQGLFRDRSAVIAMIFLIFLCGDRDRQGSMHNQYRSQAVPMTQAARHSYGCRFFA</sequence>